<sequence length="17" mass="1974">MLRITVRLPPRPLQGLN</sequence>
<evidence type="ECO:0000313" key="1">
    <source>
        <dbReference type="EMBL" id="JAH74501.1"/>
    </source>
</evidence>
<proteinExistence type="predicted"/>
<accession>A0A0E9V915</accession>
<dbReference type="EMBL" id="GBXM01048715">
    <property type="protein sequence ID" value="JAH59862.1"/>
    <property type="molecule type" value="Transcribed_RNA"/>
</dbReference>
<protein>
    <submittedName>
        <fullName evidence="1">Uncharacterized protein</fullName>
    </submittedName>
</protein>
<reference evidence="1" key="1">
    <citation type="submission" date="2014-11" db="EMBL/GenBank/DDBJ databases">
        <authorList>
            <person name="Amaro Gonzalez C."/>
        </authorList>
    </citation>
    <scope>NUCLEOTIDE SEQUENCE</scope>
</reference>
<organism evidence="1">
    <name type="scientific">Anguilla anguilla</name>
    <name type="common">European freshwater eel</name>
    <name type="synonym">Muraena anguilla</name>
    <dbReference type="NCBI Taxonomy" id="7936"/>
    <lineage>
        <taxon>Eukaryota</taxon>
        <taxon>Metazoa</taxon>
        <taxon>Chordata</taxon>
        <taxon>Craniata</taxon>
        <taxon>Vertebrata</taxon>
        <taxon>Euteleostomi</taxon>
        <taxon>Actinopterygii</taxon>
        <taxon>Neopterygii</taxon>
        <taxon>Teleostei</taxon>
        <taxon>Anguilliformes</taxon>
        <taxon>Anguillidae</taxon>
        <taxon>Anguilla</taxon>
    </lineage>
</organism>
<reference evidence="1" key="2">
    <citation type="journal article" date="2015" name="Fish Shellfish Immunol.">
        <title>Early steps in the European eel (Anguilla anguilla)-Vibrio vulnificus interaction in the gills: Role of the RtxA13 toxin.</title>
        <authorList>
            <person name="Callol A."/>
            <person name="Pajuelo D."/>
            <person name="Ebbesson L."/>
            <person name="Teles M."/>
            <person name="MacKenzie S."/>
            <person name="Amaro C."/>
        </authorList>
    </citation>
    <scope>NUCLEOTIDE SEQUENCE</scope>
</reference>
<dbReference type="AlphaFoldDB" id="A0A0E9V915"/>
<dbReference type="EMBL" id="GBXM01034076">
    <property type="protein sequence ID" value="JAH74501.1"/>
    <property type="molecule type" value="Transcribed_RNA"/>
</dbReference>
<name>A0A0E9V915_ANGAN</name>